<dbReference type="Proteomes" id="UP001628179">
    <property type="component" value="Unassembled WGS sequence"/>
</dbReference>
<proteinExistence type="predicted"/>
<organism evidence="2 3">
    <name type="scientific">Madurella fahalii</name>
    <dbReference type="NCBI Taxonomy" id="1157608"/>
    <lineage>
        <taxon>Eukaryota</taxon>
        <taxon>Fungi</taxon>
        <taxon>Dikarya</taxon>
        <taxon>Ascomycota</taxon>
        <taxon>Pezizomycotina</taxon>
        <taxon>Sordariomycetes</taxon>
        <taxon>Sordariomycetidae</taxon>
        <taxon>Sordariales</taxon>
        <taxon>Sordariales incertae sedis</taxon>
        <taxon>Madurella</taxon>
    </lineage>
</organism>
<feature type="compositionally biased region" description="Basic and acidic residues" evidence="1">
    <location>
        <begin position="740"/>
        <end position="752"/>
    </location>
</feature>
<dbReference type="GeneID" id="98173148"/>
<feature type="compositionally biased region" description="Pro residues" evidence="1">
    <location>
        <begin position="510"/>
        <end position="522"/>
    </location>
</feature>
<evidence type="ECO:0000313" key="2">
    <source>
        <dbReference type="EMBL" id="GAB1312193.1"/>
    </source>
</evidence>
<reference evidence="2 3" key="1">
    <citation type="submission" date="2024-09" db="EMBL/GenBank/DDBJ databases">
        <title>Itraconazole resistance in Madurella fahalii resulting from another homologue of gene encoding cytochrome P450 14-alpha sterol demethylase (CYP51).</title>
        <authorList>
            <person name="Yoshioka I."/>
            <person name="Fahal A.H."/>
            <person name="Kaneko S."/>
            <person name="Yaguchi T."/>
        </authorList>
    </citation>
    <scope>NUCLEOTIDE SEQUENCE [LARGE SCALE GENOMIC DNA]</scope>
    <source>
        <strain evidence="2 3">IFM 68171</strain>
    </source>
</reference>
<feature type="compositionally biased region" description="Basic residues" evidence="1">
    <location>
        <begin position="583"/>
        <end position="592"/>
    </location>
</feature>
<protein>
    <submittedName>
        <fullName evidence="2">Myb-like domain-containing protein</fullName>
    </submittedName>
</protein>
<feature type="region of interest" description="Disordered" evidence="1">
    <location>
        <begin position="738"/>
        <end position="801"/>
    </location>
</feature>
<dbReference type="EMBL" id="BAAFSV010000001">
    <property type="protein sequence ID" value="GAB1312193.1"/>
    <property type="molecule type" value="Genomic_DNA"/>
</dbReference>
<feature type="region of interest" description="Disordered" evidence="1">
    <location>
        <begin position="1"/>
        <end position="112"/>
    </location>
</feature>
<evidence type="ECO:0000313" key="3">
    <source>
        <dbReference type="Proteomes" id="UP001628179"/>
    </source>
</evidence>
<evidence type="ECO:0000256" key="1">
    <source>
        <dbReference type="SAM" id="MobiDB-lite"/>
    </source>
</evidence>
<sequence>MSGRGRGRTTSRSAPDPAAGPSRRSTRQQQNNAAPPEQEAQPPQQQQQEEQDQLQGLAPAPRYHQIIDPAITGSQDGAMLPPPVPSAKGLRGQNVPQVARRGTRRDVRASSMASINSLAVTDTYSSQPEPQKAAPAPAFGTPARATSIISELEDTPSRKAARSRLMTAMLPRLFTASDDLFTHLCDDAVDAEMWEAERGGFKDAFDAYRSRYVPDISHPVVDPTFVADSMRLLRGSPMWHTVFRTVSAANLTSLLDEISSIHQQDPLPLLQAWDSVFPDFFVREDPDSNDDETNDFIEQVLTIRTQLSIFTLQKLQNESRAPFHAREHVAKIWCDGNVSVEAVEAFLADNIDALQLKPIITGVGLDANTLARDRTVTRFTSICKILPSTPVEGLTLDLGQMYETYPFDEFVVNLRDFAKRYFKRIKTSLQQSSAARDALLPFATSASEASSRVESHIRSQLETDAMAHAFDRAESGDPSLSYDMDALRRMKQLEQQGPPVYDDGTQLPPGSYPPAPRIPYPPGFTSSPAGMLYAESAHQGEFQSNGSMYAESAAQVSGRKRHAQNETSGAGDGAMDSSAPPAKKPRTRRKKSAAAGSAAVPPATAPATAPAGSIVQPQYPPLPGTQDEPDLDALRERTKEISAAARKTREPQVRSAWVRNDVRLLVKAVDTYACKWSTIEKEIKAGTIPFERPRDQQALRDKARLLKQDFLKADANLPPGFDLVVLGKKEREAVMAVGKNPERKEADVDEAGRPINTELVPQGMPALPAPAPLTAPEPEMGPQPEQPESQTSVPATEPTVA</sequence>
<feature type="region of interest" description="Disordered" evidence="1">
    <location>
        <begin position="551"/>
        <end position="630"/>
    </location>
</feature>
<gene>
    <name evidence="2" type="ORF">MFIFM68171_02403</name>
</gene>
<comment type="caution">
    <text evidence="2">The sequence shown here is derived from an EMBL/GenBank/DDBJ whole genome shotgun (WGS) entry which is preliminary data.</text>
</comment>
<feature type="compositionally biased region" description="Pro residues" evidence="1">
    <location>
        <begin position="767"/>
        <end position="785"/>
    </location>
</feature>
<feature type="compositionally biased region" description="Low complexity" evidence="1">
    <location>
        <begin position="593"/>
        <end position="612"/>
    </location>
</feature>
<feature type="region of interest" description="Disordered" evidence="1">
    <location>
        <begin position="496"/>
        <end position="523"/>
    </location>
</feature>
<feature type="compositionally biased region" description="Low complexity" evidence="1">
    <location>
        <begin position="28"/>
        <end position="48"/>
    </location>
</feature>
<name>A0ABQ0G351_9PEZI</name>
<keyword evidence="3" id="KW-1185">Reference proteome</keyword>
<dbReference type="RefSeq" id="XP_070913926.1">
    <property type="nucleotide sequence ID" value="XM_071057825.1"/>
</dbReference>
<accession>A0ABQ0G351</accession>